<dbReference type="InParanoid" id="T1HZN7"/>
<dbReference type="HOGENOM" id="CLU_2743176_0_0_1"/>
<proteinExistence type="predicted"/>
<dbReference type="EMBL" id="ACPB03014413">
    <property type="status" value="NOT_ANNOTATED_CDS"/>
    <property type="molecule type" value="Genomic_DNA"/>
</dbReference>
<dbReference type="EMBL" id="ACPB03014415">
    <property type="status" value="NOT_ANNOTATED_CDS"/>
    <property type="molecule type" value="Genomic_DNA"/>
</dbReference>
<reference evidence="1" key="1">
    <citation type="submission" date="2015-05" db="UniProtKB">
        <authorList>
            <consortium name="EnsemblMetazoa"/>
        </authorList>
    </citation>
    <scope>IDENTIFICATION</scope>
</reference>
<protein>
    <submittedName>
        <fullName evidence="1">Uncharacterized protein</fullName>
    </submittedName>
</protein>
<dbReference type="AlphaFoldDB" id="T1HZN7"/>
<sequence>MGAWGLKTLKVTKIQVGKEQLYKRNTTFITEKEFYSSSDAFKYNSNEKFQIISLRLPVAHTLAFVNHLCTL</sequence>
<evidence type="ECO:0000313" key="1">
    <source>
        <dbReference type="EnsemblMetazoa" id="RPRC009507-PA"/>
    </source>
</evidence>
<accession>T1HZN7</accession>
<organism evidence="1 2">
    <name type="scientific">Rhodnius prolixus</name>
    <name type="common">Triatomid bug</name>
    <dbReference type="NCBI Taxonomy" id="13249"/>
    <lineage>
        <taxon>Eukaryota</taxon>
        <taxon>Metazoa</taxon>
        <taxon>Ecdysozoa</taxon>
        <taxon>Arthropoda</taxon>
        <taxon>Hexapoda</taxon>
        <taxon>Insecta</taxon>
        <taxon>Pterygota</taxon>
        <taxon>Neoptera</taxon>
        <taxon>Paraneoptera</taxon>
        <taxon>Hemiptera</taxon>
        <taxon>Heteroptera</taxon>
        <taxon>Panheteroptera</taxon>
        <taxon>Cimicomorpha</taxon>
        <taxon>Reduviidae</taxon>
        <taxon>Triatominae</taxon>
        <taxon>Rhodnius</taxon>
    </lineage>
</organism>
<dbReference type="EnsemblMetazoa" id="RPRC009507-RA">
    <property type="protein sequence ID" value="RPRC009507-PA"/>
    <property type="gene ID" value="RPRC009507"/>
</dbReference>
<dbReference type="EMBL" id="ACPB03014414">
    <property type="status" value="NOT_ANNOTATED_CDS"/>
    <property type="molecule type" value="Genomic_DNA"/>
</dbReference>
<evidence type="ECO:0000313" key="2">
    <source>
        <dbReference type="Proteomes" id="UP000015103"/>
    </source>
</evidence>
<keyword evidence="2" id="KW-1185">Reference proteome</keyword>
<name>T1HZN7_RHOPR</name>
<dbReference type="VEuPathDB" id="VectorBase:RPRC009507"/>
<dbReference type="Proteomes" id="UP000015103">
    <property type="component" value="Unassembled WGS sequence"/>
</dbReference>